<sequence>MSSPVSSLTASRSSSPEPPVVQPDHFYGADAAHLPPSPDSEGKTYLSPEDDPLAHRGIPVFKPSVEEFEDFEAYMNRVECWGRRSGIVKVVPPPEWTAALPDVGPQLAGVKIKSPIEQFMRGRAGLFRQENVEKRKVMSVREWAELCARAEFCAPGKDQVGIHNNPSVQPSLRSRKRKQKEPDKDAKQDTPDPAIVSPPNSPSPDPAPDDSTQDGDSKLDSSSAATKARKRRLERADKDASFLGTFSPHTNWLPPGTSASDYTPEFCSKLERAFWRNCGLGKPAWYGADTMGSLFLSSTNSWNVASLPSTLSRLLPLSTGLPGVNTPYLYFGMWRATFAWHVEDMDLFSINYIHFGAPKFWYAVPQARANALEATMRGYFPKDTSQCPQFLRHKSFLASPTLLAQSAVRPNHLVQHAGEFVITYPRGYHAGFNLGFNCAESVNFALDSWLEEGRKAAVCQCVDFSVRIDVDQLLEDRRIEDLEKTDPAAAARARAVRDGLSEPESAPAPISADIQDSGDALLPTSNSEFYSREPSSSAAIPVKRSPRKRKPSAPFEIEPDAKRPRVASSSTPAQRSHKPKSASATSHQPTHHPMLGQKITLKLGPRPPSTSEPDETFPCCLCVDTSAEGLVRVHDLPPTWRELAPAARIHFPSRVSVNGSSTQPPAAYNSNGTKGVWMAHESCAMVLPETWVDEVEGERVVFGVDGIVRGRWSLKCSACTRTRPKAHGALIQCAKGKCPKAFHVNCARNGASSGTGIAYTVIRDVEKEVVLLEPSPGGSTSANPNSSTNGNEPNLRVLKVIKKTEVEALCAQHNPAVVAERRANKAEGLRTDILALPPLSRIKIRVSAGVFEVTLVRVNEERRSVEVLWDAQGEIREFKWGSVILGQTSLPTTQVPGFSMNRSLPSPNPPTAPTPPVPDAHAHWASASRPQNVITIPPTATANPAPTSHPRAGAQTQSHNPYNTFKFEYWPTGYGYPAPDGAYPAAKSSSSNIGSGTSVISPGPNALGGRTTSSHFMPKNQYYVGSQPWQVHRPNYLPYTPQSYIAAGRYPGPSSQQAGAISVSPAPNPQSVIATSPSAAPHPMEVDAVPRIAAPIPSPSVPAPRSTSSTSLTPVMHVDHPPHSPVQVVVPSTIV</sequence>
<keyword evidence="4" id="KW-0863">Zinc-finger</keyword>
<dbReference type="AlphaFoldDB" id="A0AAW0AYB6"/>
<evidence type="ECO:0000256" key="5">
    <source>
        <dbReference type="ARBA" id="ARBA00022833"/>
    </source>
</evidence>
<feature type="domain" description="JmjC" evidence="9">
    <location>
        <begin position="296"/>
        <end position="461"/>
    </location>
</feature>
<proteinExistence type="inferred from homology"/>
<feature type="region of interest" description="Disordered" evidence="7">
    <location>
        <begin position="157"/>
        <end position="233"/>
    </location>
</feature>
<keyword evidence="5" id="KW-0862">Zinc</keyword>
<dbReference type="GO" id="GO:0140684">
    <property type="term" value="F:histone H3K9me2/H3K9me3 demethylase activity"/>
    <property type="evidence" value="ECO:0007669"/>
    <property type="project" value="UniProtKB-EC"/>
</dbReference>
<dbReference type="Proteomes" id="UP001362999">
    <property type="component" value="Unassembled WGS sequence"/>
</dbReference>
<evidence type="ECO:0000259" key="10">
    <source>
        <dbReference type="PROSITE" id="PS51805"/>
    </source>
</evidence>
<feature type="compositionally biased region" description="Polar residues" evidence="7">
    <location>
        <begin position="523"/>
        <end position="538"/>
    </location>
</feature>
<dbReference type="SMART" id="SM00558">
    <property type="entry name" value="JmjC"/>
    <property type="match status" value="1"/>
</dbReference>
<dbReference type="InterPro" id="IPR034732">
    <property type="entry name" value="EPHD"/>
</dbReference>
<organism evidence="11 12">
    <name type="scientific">Favolaschia claudopus</name>
    <dbReference type="NCBI Taxonomy" id="2862362"/>
    <lineage>
        <taxon>Eukaryota</taxon>
        <taxon>Fungi</taxon>
        <taxon>Dikarya</taxon>
        <taxon>Basidiomycota</taxon>
        <taxon>Agaricomycotina</taxon>
        <taxon>Agaricomycetes</taxon>
        <taxon>Agaricomycetidae</taxon>
        <taxon>Agaricales</taxon>
        <taxon>Marasmiineae</taxon>
        <taxon>Mycenaceae</taxon>
        <taxon>Favolaschia</taxon>
    </lineage>
</organism>
<feature type="compositionally biased region" description="Pro residues" evidence="7">
    <location>
        <begin position="906"/>
        <end position="918"/>
    </location>
</feature>
<feature type="region of interest" description="Disordered" evidence="7">
    <location>
        <begin position="774"/>
        <end position="793"/>
    </location>
</feature>
<feature type="domain" description="PHD-type" evidence="10">
    <location>
        <begin position="653"/>
        <end position="777"/>
    </location>
</feature>
<evidence type="ECO:0000256" key="4">
    <source>
        <dbReference type="ARBA" id="ARBA00022771"/>
    </source>
</evidence>
<dbReference type="InterPro" id="IPR003349">
    <property type="entry name" value="JmjN"/>
</dbReference>
<feature type="compositionally biased region" description="Low complexity" evidence="7">
    <location>
        <begin position="934"/>
        <end position="946"/>
    </location>
</feature>
<comment type="caution">
    <text evidence="11">The sequence shown here is derived from an EMBL/GenBank/DDBJ whole genome shotgun (WGS) entry which is preliminary data.</text>
</comment>
<feature type="compositionally biased region" description="Polar residues" evidence="7">
    <location>
        <begin position="1"/>
        <end position="15"/>
    </location>
</feature>
<evidence type="ECO:0000256" key="2">
    <source>
        <dbReference type="ARBA" id="ARBA00012900"/>
    </source>
</evidence>
<keyword evidence="12" id="KW-1185">Reference proteome</keyword>
<dbReference type="GO" id="GO:0051864">
    <property type="term" value="F:histone H3K36 demethylase activity"/>
    <property type="evidence" value="ECO:0007669"/>
    <property type="project" value="TreeGrafter"/>
</dbReference>
<dbReference type="Pfam" id="PF02373">
    <property type="entry name" value="JmjC"/>
    <property type="match status" value="1"/>
</dbReference>
<dbReference type="EMBL" id="JAWWNJ010000046">
    <property type="protein sequence ID" value="KAK7018512.1"/>
    <property type="molecule type" value="Genomic_DNA"/>
</dbReference>
<feature type="region of interest" description="Disordered" evidence="7">
    <location>
        <begin position="897"/>
        <end position="959"/>
    </location>
</feature>
<evidence type="ECO:0000259" key="9">
    <source>
        <dbReference type="PROSITE" id="PS51184"/>
    </source>
</evidence>
<feature type="region of interest" description="Disordered" evidence="7">
    <location>
        <begin position="1"/>
        <end position="57"/>
    </location>
</feature>
<evidence type="ECO:0000256" key="1">
    <source>
        <dbReference type="ARBA" id="ARBA00009711"/>
    </source>
</evidence>
<evidence type="ECO:0000259" key="8">
    <source>
        <dbReference type="PROSITE" id="PS51183"/>
    </source>
</evidence>
<dbReference type="PROSITE" id="PS51805">
    <property type="entry name" value="EPHD"/>
    <property type="match status" value="1"/>
</dbReference>
<dbReference type="GO" id="GO:0005634">
    <property type="term" value="C:nucleus"/>
    <property type="evidence" value="ECO:0007669"/>
    <property type="project" value="TreeGrafter"/>
</dbReference>
<dbReference type="GO" id="GO:0010468">
    <property type="term" value="P:regulation of gene expression"/>
    <property type="evidence" value="ECO:0007669"/>
    <property type="project" value="TreeGrafter"/>
</dbReference>
<dbReference type="GO" id="GO:0000785">
    <property type="term" value="C:chromatin"/>
    <property type="evidence" value="ECO:0007669"/>
    <property type="project" value="TreeGrafter"/>
</dbReference>
<feature type="region of interest" description="Disordered" evidence="7">
    <location>
        <begin position="493"/>
        <end position="593"/>
    </location>
</feature>
<dbReference type="PANTHER" id="PTHR10694">
    <property type="entry name" value="LYSINE-SPECIFIC DEMETHYLASE"/>
    <property type="match status" value="1"/>
</dbReference>
<dbReference type="GO" id="GO:0008270">
    <property type="term" value="F:zinc ion binding"/>
    <property type="evidence" value="ECO:0007669"/>
    <property type="project" value="UniProtKB-KW"/>
</dbReference>
<evidence type="ECO:0000313" key="12">
    <source>
        <dbReference type="Proteomes" id="UP001362999"/>
    </source>
</evidence>
<dbReference type="CDD" id="cd15571">
    <property type="entry name" value="ePHD"/>
    <property type="match status" value="1"/>
</dbReference>
<keyword evidence="3" id="KW-0479">Metal-binding</keyword>
<protein>
    <recommendedName>
        <fullName evidence="2">[histone H3]-trimethyl-L-lysine(9) demethylase</fullName>
        <ecNumber evidence="2">1.14.11.66</ecNumber>
    </recommendedName>
</protein>
<comment type="catalytic activity">
    <reaction evidence="6">
        <text>N(6),N(6),N(6)-trimethyl-L-lysyl(9)-[histone H3] + 2 2-oxoglutarate + 2 O2 = N(6)-methyl-L-lysyl(9)-[histone H3] + 2 formaldehyde + 2 succinate + 2 CO2</text>
        <dbReference type="Rhea" id="RHEA:60200"/>
        <dbReference type="Rhea" id="RHEA-COMP:15538"/>
        <dbReference type="Rhea" id="RHEA-COMP:15542"/>
        <dbReference type="ChEBI" id="CHEBI:15379"/>
        <dbReference type="ChEBI" id="CHEBI:16526"/>
        <dbReference type="ChEBI" id="CHEBI:16810"/>
        <dbReference type="ChEBI" id="CHEBI:16842"/>
        <dbReference type="ChEBI" id="CHEBI:30031"/>
        <dbReference type="ChEBI" id="CHEBI:61929"/>
        <dbReference type="ChEBI" id="CHEBI:61961"/>
        <dbReference type="EC" id="1.14.11.66"/>
    </reaction>
</comment>
<evidence type="ECO:0000313" key="11">
    <source>
        <dbReference type="EMBL" id="KAK7018512.1"/>
    </source>
</evidence>
<dbReference type="SMART" id="SM00545">
    <property type="entry name" value="JmjN"/>
    <property type="match status" value="1"/>
</dbReference>
<dbReference type="Pfam" id="PF13771">
    <property type="entry name" value="zf-HC5HC2H"/>
    <property type="match status" value="1"/>
</dbReference>
<gene>
    <name evidence="11" type="ORF">R3P38DRAFT_3274591</name>
</gene>
<evidence type="ECO:0000256" key="3">
    <source>
        <dbReference type="ARBA" id="ARBA00022723"/>
    </source>
</evidence>
<dbReference type="PROSITE" id="PS51183">
    <property type="entry name" value="JMJN"/>
    <property type="match status" value="1"/>
</dbReference>
<dbReference type="InterPro" id="IPR003347">
    <property type="entry name" value="JmjC_dom"/>
</dbReference>
<feature type="compositionally biased region" description="Polar residues" evidence="7">
    <location>
        <begin position="162"/>
        <end position="172"/>
    </location>
</feature>
<dbReference type="PANTHER" id="PTHR10694:SF7">
    <property type="entry name" value="[HISTONE H3]-TRIMETHYL-L-LYSINE(9) DEMETHYLASE"/>
    <property type="match status" value="1"/>
</dbReference>
<dbReference type="EC" id="1.14.11.66" evidence="2"/>
<feature type="domain" description="JmjN" evidence="8">
    <location>
        <begin position="58"/>
        <end position="99"/>
    </location>
</feature>
<reference evidence="11 12" key="1">
    <citation type="journal article" date="2024" name="J Genomics">
        <title>Draft genome sequencing and assembly of Favolaschia claudopus CIRM-BRFM 2984 isolated from oak limbs.</title>
        <authorList>
            <person name="Navarro D."/>
            <person name="Drula E."/>
            <person name="Chaduli D."/>
            <person name="Cazenave R."/>
            <person name="Ahrendt S."/>
            <person name="Wang J."/>
            <person name="Lipzen A."/>
            <person name="Daum C."/>
            <person name="Barry K."/>
            <person name="Grigoriev I.V."/>
            <person name="Favel A."/>
            <person name="Rosso M.N."/>
            <person name="Martin F."/>
        </authorList>
    </citation>
    <scope>NUCLEOTIDE SEQUENCE [LARGE SCALE GENOMIC DNA]</scope>
    <source>
        <strain evidence="11 12">CIRM-BRFM 2984</strain>
    </source>
</reference>
<dbReference type="Pfam" id="PF02375">
    <property type="entry name" value="JmjN"/>
    <property type="match status" value="1"/>
</dbReference>
<accession>A0AAW0AYB6</accession>
<comment type="similarity">
    <text evidence="1">Belongs to the JHDM3 histone demethylase family.</text>
</comment>
<name>A0AAW0AYB6_9AGAR</name>
<dbReference type="Gene3D" id="2.60.120.650">
    <property type="entry name" value="Cupin"/>
    <property type="match status" value="2"/>
</dbReference>
<feature type="compositionally biased region" description="Basic and acidic residues" evidence="7">
    <location>
        <begin position="180"/>
        <end position="190"/>
    </location>
</feature>
<dbReference type="InterPro" id="IPR013083">
    <property type="entry name" value="Znf_RING/FYVE/PHD"/>
</dbReference>
<dbReference type="SUPFAM" id="SSF51197">
    <property type="entry name" value="Clavaminate synthase-like"/>
    <property type="match status" value="1"/>
</dbReference>
<dbReference type="Gene3D" id="3.30.40.10">
    <property type="entry name" value="Zinc/RING finger domain, C3HC4 (zinc finger)"/>
    <property type="match status" value="1"/>
</dbReference>
<dbReference type="PROSITE" id="PS51184">
    <property type="entry name" value="JMJC"/>
    <property type="match status" value="1"/>
</dbReference>
<feature type="compositionally biased region" description="Polar residues" evidence="7">
    <location>
        <begin position="777"/>
        <end position="792"/>
    </location>
</feature>
<evidence type="ECO:0000256" key="6">
    <source>
        <dbReference type="ARBA" id="ARBA00049349"/>
    </source>
</evidence>
<evidence type="ECO:0000256" key="7">
    <source>
        <dbReference type="SAM" id="MobiDB-lite"/>
    </source>
</evidence>